<evidence type="ECO:0008006" key="3">
    <source>
        <dbReference type="Google" id="ProtNLM"/>
    </source>
</evidence>
<evidence type="ECO:0000313" key="1">
    <source>
        <dbReference type="EMBL" id="KKT11859.1"/>
    </source>
</evidence>
<dbReference type="AlphaFoldDB" id="A0A0G1HLX1"/>
<comment type="caution">
    <text evidence="1">The sequence shown here is derived from an EMBL/GenBank/DDBJ whole genome shotgun (WGS) entry which is preliminary data.</text>
</comment>
<protein>
    <recommendedName>
        <fullName evidence="3">DUF4157 domain-containing protein</fullName>
    </recommendedName>
</protein>
<reference evidence="1 2" key="1">
    <citation type="journal article" date="2015" name="Nature">
        <title>rRNA introns, odd ribosomes, and small enigmatic genomes across a large radiation of phyla.</title>
        <authorList>
            <person name="Brown C.T."/>
            <person name="Hug L.A."/>
            <person name="Thomas B.C."/>
            <person name="Sharon I."/>
            <person name="Castelle C.J."/>
            <person name="Singh A."/>
            <person name="Wilkins M.J."/>
            <person name="Williams K.H."/>
            <person name="Banfield J.F."/>
        </authorList>
    </citation>
    <scope>NUCLEOTIDE SEQUENCE [LARGE SCALE GENOMIC DNA]</scope>
</reference>
<gene>
    <name evidence="1" type="ORF">UV91_C0001G0071</name>
</gene>
<organism evidence="1 2">
    <name type="scientific">Candidatus Nomurabacteria bacterium GW2011_GWF2_43_24</name>
    <dbReference type="NCBI Taxonomy" id="1618778"/>
    <lineage>
        <taxon>Bacteria</taxon>
        <taxon>Candidatus Nomuraibacteriota</taxon>
    </lineage>
</organism>
<dbReference type="EMBL" id="LCGH01000001">
    <property type="protein sequence ID" value="KKT11859.1"/>
    <property type="molecule type" value="Genomic_DNA"/>
</dbReference>
<name>A0A0G1HLX1_9BACT</name>
<proteinExistence type="predicted"/>
<evidence type="ECO:0000313" key="2">
    <source>
        <dbReference type="Proteomes" id="UP000033907"/>
    </source>
</evidence>
<accession>A0A0G1HLX1</accession>
<dbReference type="Proteomes" id="UP000033907">
    <property type="component" value="Unassembled WGS sequence"/>
</dbReference>
<sequence>MKESKKNFHNAEILSVISRAVEWAEKQADRILKEGEPLNPSEVELARIAGVRCPERVRILKVSNMPTPEDPKFAEAAKANGFLWEQIKGLTLGYGIYIMEEYKSARLVSHELRHVFQFEQTGSLSIFLQKYLQQLISFGYDNAPFEIDARKHEQGH</sequence>